<dbReference type="PANTHER" id="PTHR33154:SF15">
    <property type="entry name" value="REGULATORY PROTEIN ARSR"/>
    <property type="match status" value="1"/>
</dbReference>
<evidence type="ECO:0000256" key="2">
    <source>
        <dbReference type="ARBA" id="ARBA00023125"/>
    </source>
</evidence>
<accession>A0A1G8CCA6</accession>
<dbReference type="SUPFAM" id="SSF46785">
    <property type="entry name" value="Winged helix' DNA-binding domain"/>
    <property type="match status" value="1"/>
</dbReference>
<reference evidence="5" key="1">
    <citation type="submission" date="2016-10" db="EMBL/GenBank/DDBJ databases">
        <authorList>
            <person name="Varghese N."/>
            <person name="Submissions S."/>
        </authorList>
    </citation>
    <scope>NUCLEOTIDE SEQUENCE [LARGE SCALE GENOMIC DNA]</scope>
    <source>
        <strain evidence="5">Gh-67</strain>
    </source>
</reference>
<evidence type="ECO:0000256" key="1">
    <source>
        <dbReference type="ARBA" id="ARBA00023015"/>
    </source>
</evidence>
<evidence type="ECO:0000313" key="4">
    <source>
        <dbReference type="EMBL" id="SDH43062.1"/>
    </source>
</evidence>
<dbReference type="PRINTS" id="PR00778">
    <property type="entry name" value="HTHARSR"/>
</dbReference>
<name>A0A1G8CCA6_9SPHI</name>
<dbReference type="GeneID" id="91139855"/>
<protein>
    <submittedName>
        <fullName evidence="4">ArsR family transcriptional regulator</fullName>
    </submittedName>
</protein>
<keyword evidence="5" id="KW-1185">Reference proteome</keyword>
<dbReference type="InterPro" id="IPR036390">
    <property type="entry name" value="WH_DNA-bd_sf"/>
</dbReference>
<dbReference type="GO" id="GO:0003700">
    <property type="term" value="F:DNA-binding transcription factor activity"/>
    <property type="evidence" value="ECO:0007669"/>
    <property type="project" value="InterPro"/>
</dbReference>
<gene>
    <name evidence="4" type="ORF">SAMN05192573_109194</name>
</gene>
<keyword evidence="3" id="KW-0804">Transcription</keyword>
<dbReference type="Gene3D" id="1.10.10.10">
    <property type="entry name" value="Winged helix-like DNA-binding domain superfamily/Winged helix DNA-binding domain"/>
    <property type="match status" value="1"/>
</dbReference>
<dbReference type="InterPro" id="IPR051081">
    <property type="entry name" value="HTH_MetalResp_TranReg"/>
</dbReference>
<dbReference type="InterPro" id="IPR001845">
    <property type="entry name" value="HTH_ArsR_DNA-bd_dom"/>
</dbReference>
<dbReference type="SMART" id="SM00418">
    <property type="entry name" value="HTH_ARSR"/>
    <property type="match status" value="1"/>
</dbReference>
<dbReference type="PROSITE" id="PS50987">
    <property type="entry name" value="HTH_ARSR_2"/>
    <property type="match status" value="1"/>
</dbReference>
<evidence type="ECO:0000313" key="5">
    <source>
        <dbReference type="Proteomes" id="UP000199705"/>
    </source>
</evidence>
<dbReference type="InterPro" id="IPR011991">
    <property type="entry name" value="ArsR-like_HTH"/>
</dbReference>
<sequence>MAQKKTEEFSYPDQFISDVSIALSHPGRISIIRIIARKPGITTGELVEFLPFAQSTVSHHLKELIKTELISVSIDGKRSLYTLNENMWSRFARHYGRLVEELGIPDSHEAEPEQH</sequence>
<dbReference type="OrthoDB" id="9800049at2"/>
<dbReference type="Proteomes" id="UP000199705">
    <property type="component" value="Unassembled WGS sequence"/>
</dbReference>
<dbReference type="CDD" id="cd00090">
    <property type="entry name" value="HTH_ARSR"/>
    <property type="match status" value="1"/>
</dbReference>
<dbReference type="InterPro" id="IPR036388">
    <property type="entry name" value="WH-like_DNA-bd_sf"/>
</dbReference>
<dbReference type="RefSeq" id="WP_090533366.1">
    <property type="nucleotide sequence ID" value="NZ_FNCG01000009.1"/>
</dbReference>
<dbReference type="NCBIfam" id="NF033788">
    <property type="entry name" value="HTH_metalloreg"/>
    <property type="match status" value="1"/>
</dbReference>
<dbReference type="GO" id="GO:0003677">
    <property type="term" value="F:DNA binding"/>
    <property type="evidence" value="ECO:0007669"/>
    <property type="project" value="UniProtKB-KW"/>
</dbReference>
<dbReference type="Pfam" id="PF12840">
    <property type="entry name" value="HTH_20"/>
    <property type="match status" value="1"/>
</dbReference>
<dbReference type="EMBL" id="FNCG01000009">
    <property type="protein sequence ID" value="SDH43062.1"/>
    <property type="molecule type" value="Genomic_DNA"/>
</dbReference>
<organism evidence="4 5">
    <name type="scientific">Mucilaginibacter gossypii</name>
    <dbReference type="NCBI Taxonomy" id="551996"/>
    <lineage>
        <taxon>Bacteria</taxon>
        <taxon>Pseudomonadati</taxon>
        <taxon>Bacteroidota</taxon>
        <taxon>Sphingobacteriia</taxon>
        <taxon>Sphingobacteriales</taxon>
        <taxon>Sphingobacteriaceae</taxon>
        <taxon>Mucilaginibacter</taxon>
    </lineage>
</organism>
<dbReference type="AlphaFoldDB" id="A0A1G8CCA6"/>
<keyword evidence="1" id="KW-0805">Transcription regulation</keyword>
<evidence type="ECO:0000256" key="3">
    <source>
        <dbReference type="ARBA" id="ARBA00023163"/>
    </source>
</evidence>
<keyword evidence="2" id="KW-0238">DNA-binding</keyword>
<dbReference type="STRING" id="551996.SAMN05192573_109194"/>
<dbReference type="PANTHER" id="PTHR33154">
    <property type="entry name" value="TRANSCRIPTIONAL REGULATOR, ARSR FAMILY"/>
    <property type="match status" value="1"/>
</dbReference>
<proteinExistence type="predicted"/>